<dbReference type="InterPro" id="IPR018062">
    <property type="entry name" value="HTH_AraC-typ_CS"/>
</dbReference>
<evidence type="ECO:0000313" key="6">
    <source>
        <dbReference type="Proteomes" id="UP000602759"/>
    </source>
</evidence>
<dbReference type="PANTHER" id="PTHR43280">
    <property type="entry name" value="ARAC-FAMILY TRANSCRIPTIONAL REGULATOR"/>
    <property type="match status" value="1"/>
</dbReference>
<dbReference type="SMART" id="SM00342">
    <property type="entry name" value="HTH_ARAC"/>
    <property type="match status" value="1"/>
</dbReference>
<evidence type="ECO:0000256" key="1">
    <source>
        <dbReference type="ARBA" id="ARBA00023015"/>
    </source>
</evidence>
<evidence type="ECO:0000259" key="4">
    <source>
        <dbReference type="PROSITE" id="PS01124"/>
    </source>
</evidence>
<dbReference type="Pfam" id="PF02311">
    <property type="entry name" value="AraC_binding"/>
    <property type="match status" value="1"/>
</dbReference>
<dbReference type="PROSITE" id="PS01124">
    <property type="entry name" value="HTH_ARAC_FAMILY_2"/>
    <property type="match status" value="1"/>
</dbReference>
<reference evidence="5 6" key="1">
    <citation type="submission" date="2020-08" db="EMBL/GenBank/DDBJ databases">
        <title>Sphingobacterium sp. DN00404 isolated from aquaculture water.</title>
        <authorList>
            <person name="Zhang M."/>
        </authorList>
    </citation>
    <scope>NUCLEOTIDE SEQUENCE [LARGE SCALE GENOMIC DNA]</scope>
    <source>
        <strain evidence="5 6">DN00404</strain>
    </source>
</reference>
<dbReference type="Proteomes" id="UP000602759">
    <property type="component" value="Unassembled WGS sequence"/>
</dbReference>
<organism evidence="5 6">
    <name type="scientific">Sphingobacterium micropteri</name>
    <dbReference type="NCBI Taxonomy" id="2763501"/>
    <lineage>
        <taxon>Bacteria</taxon>
        <taxon>Pseudomonadati</taxon>
        <taxon>Bacteroidota</taxon>
        <taxon>Sphingobacteriia</taxon>
        <taxon>Sphingobacteriales</taxon>
        <taxon>Sphingobacteriaceae</taxon>
        <taxon>Sphingobacterium</taxon>
    </lineage>
</organism>
<dbReference type="CDD" id="cd06986">
    <property type="entry name" value="cupin_MmsR-like_N"/>
    <property type="match status" value="1"/>
</dbReference>
<proteinExistence type="predicted"/>
<feature type="domain" description="HTH araC/xylS-type" evidence="4">
    <location>
        <begin position="196"/>
        <end position="294"/>
    </location>
</feature>
<dbReference type="Gene3D" id="2.60.120.280">
    <property type="entry name" value="Regulatory protein AraC"/>
    <property type="match status" value="1"/>
</dbReference>
<keyword evidence="6" id="KW-1185">Reference proteome</keyword>
<dbReference type="PROSITE" id="PS00041">
    <property type="entry name" value="HTH_ARAC_FAMILY_1"/>
    <property type="match status" value="1"/>
</dbReference>
<dbReference type="InterPro" id="IPR020449">
    <property type="entry name" value="Tscrpt_reg_AraC-type_HTH"/>
</dbReference>
<dbReference type="InterPro" id="IPR009057">
    <property type="entry name" value="Homeodomain-like_sf"/>
</dbReference>
<accession>A0ABR7YPG8</accession>
<sequence length="299" mass="35425">MKHTEIMDKKIKEGFIGQRMIVLPIHVQRDAEKNDIIDQFYLTAIGYYPHAAYHNRSRKRGCNQYIMLYCTNGTGTVTIHDKTYTISPNHYIILPRDTPHHYHSSSEDPWTIYWVHFTGKHAAALYERYAENNVLPVFYPFDQRKADEFESIYNLLEHSFRKREFEIANLKLQHYIASFIYATEINPSIVERDKIDESIIHMKNNLHEPLAVRTLAEQQQLSVTHYTRLFKIKTGTSPNQYLNELKIQKSCQYLYFSELSIKEICVELGFTDPYYFSRLFKKTMGMSPAKYKKKYQMTS</sequence>
<evidence type="ECO:0000313" key="5">
    <source>
        <dbReference type="EMBL" id="MBD1433101.1"/>
    </source>
</evidence>
<dbReference type="SUPFAM" id="SSF46689">
    <property type="entry name" value="Homeodomain-like"/>
    <property type="match status" value="2"/>
</dbReference>
<gene>
    <name evidence="5" type="ORF">H8B06_09715</name>
</gene>
<protein>
    <submittedName>
        <fullName evidence="5">AraC family transcriptional regulator</fullName>
    </submittedName>
</protein>
<dbReference type="InterPro" id="IPR037923">
    <property type="entry name" value="HTH-like"/>
</dbReference>
<dbReference type="InterPro" id="IPR003313">
    <property type="entry name" value="AraC-bd"/>
</dbReference>
<evidence type="ECO:0000256" key="3">
    <source>
        <dbReference type="ARBA" id="ARBA00023163"/>
    </source>
</evidence>
<dbReference type="InterPro" id="IPR018060">
    <property type="entry name" value="HTH_AraC"/>
</dbReference>
<dbReference type="EMBL" id="JACOIK010000006">
    <property type="protein sequence ID" value="MBD1433101.1"/>
    <property type="molecule type" value="Genomic_DNA"/>
</dbReference>
<keyword evidence="2" id="KW-0238">DNA-binding</keyword>
<dbReference type="SUPFAM" id="SSF51215">
    <property type="entry name" value="Regulatory protein AraC"/>
    <property type="match status" value="1"/>
</dbReference>
<comment type="caution">
    <text evidence="5">The sequence shown here is derived from an EMBL/GenBank/DDBJ whole genome shotgun (WGS) entry which is preliminary data.</text>
</comment>
<name>A0ABR7YPG8_9SPHI</name>
<dbReference type="PANTHER" id="PTHR43280:SF30">
    <property type="entry name" value="MMSAB OPERON REGULATORY PROTEIN"/>
    <property type="match status" value="1"/>
</dbReference>
<dbReference type="Pfam" id="PF12833">
    <property type="entry name" value="HTH_18"/>
    <property type="match status" value="1"/>
</dbReference>
<keyword evidence="3" id="KW-0804">Transcription</keyword>
<dbReference type="PRINTS" id="PR00032">
    <property type="entry name" value="HTHARAC"/>
</dbReference>
<keyword evidence="1" id="KW-0805">Transcription regulation</keyword>
<dbReference type="Gene3D" id="1.10.10.60">
    <property type="entry name" value="Homeodomain-like"/>
    <property type="match status" value="2"/>
</dbReference>
<evidence type="ECO:0000256" key="2">
    <source>
        <dbReference type="ARBA" id="ARBA00023125"/>
    </source>
</evidence>